<accession>A0A2A5RZM9</accession>
<gene>
    <name evidence="8" type="ORF">RU87_GL001493</name>
</gene>
<sequence length="1078" mass="124848">MKRTVKAFSPQPYYVENYDKVDINHNLILYESRDGAAISDSPLALFLALITQQAYDNYKHVWVVKDKNTELNFINIPEIYHKKMIIVERNSKEYVEYLLSAKYLINNSTFQSWFSKKTTQVYINTWHGTPLKAMGFDIDNQLGNTQNVLRNLLMTDYLLSPNKHTTDIFSGSGYKMQSIYSGEIIESGYPRIDFTIKMSGEDAKKKLVHSNISLDGSLPLVVYMPTWRGDDIQNPTDVISQIIAEVMYLRGKFVGVYNIIVKVHPFLYQKAKKYKQLDQILINDAIDANIVLSATDILITDFSSVCFDFLVTDKPIIFYTWDQDLYENERGLYLNKSELPGPVLKTVFEISDYLSDIQNLSKNYTSQYKQAKEKFVSYEDGCVSDRIVAYIFEKKVQNNLYTKKLTDHKVKLLFYPGNLANNGITNSFINLTNVLDWQTYDITVFVDVPASLFLENYKRLSKNVRLIFRTGKPNFSNKELKLHDKIVKTGHMNELPKKAFEREAKRLFSGISFDIAIDFSGYSFYWSKYIAFSDAKKKFIFQHNDLFEEMTKVIDGKSPHAKLTSVFELYYYFDKVISVSKALQDINSKKLSQYVTADQIDFLPNIIAFDVSTQEEIQSQDIEYIEGKYKFSVSSVEIYSQAFSDQSDYTLQVSEDMIINVIASVKNKTDEMSKILINNIYYGWVKLSALKFSEQSILVEKNLNEVASFIRKKNAPIYYEIPNFLSDKKDELVTESKYVNNQYWYVHKIVQTPKAKLAHISNKMGISGWVRYDALNRFHHIKNKPYLALAFFIHNFFHQVKTSQRIKFESYCFKLKDTIKSYYTRPLSLKFSEKLNANVLSRTAIYTTNEQQIVNQQEWIKLYQDHQFIGWVKRNDIERTTDDITTQNGQVALSKVKKQIENYRKNMIPIMINVGRLSPEKNQKLLIDAFADLIKSGVDAKLYIMGSGILEDELRMKIVSNQLSDSVELLGHIDNSRDMISVMELMDYFVFPSLYEGQGMALLEAMSLGLTPITSDIPTSREVLKDGYYGVICETNDQIGLVNAIKQAISSHHKYPLFDIDDYNKQTIDKMTKLINDY</sequence>
<reference evidence="8 9" key="1">
    <citation type="submission" date="2014-12" db="EMBL/GenBank/DDBJ databases">
        <title>Draft genome sequences of 10 type strains of Lactococcus.</title>
        <authorList>
            <person name="Sun Z."/>
            <person name="Zhong Z."/>
            <person name="Liu W."/>
            <person name="Zhang W."/>
            <person name="Zhang H."/>
        </authorList>
    </citation>
    <scope>NUCLEOTIDE SEQUENCE [LARGE SCALE GENOMIC DNA]</scope>
    <source>
        <strain evidence="8 9">DSM 20686</strain>
    </source>
</reference>
<evidence type="ECO:0000259" key="7">
    <source>
        <dbReference type="Pfam" id="PF00534"/>
    </source>
</evidence>
<keyword evidence="6" id="KW-0472">Membrane</keyword>
<proteinExistence type="inferred from homology"/>
<keyword evidence="4" id="KW-0808">Transferase</keyword>
<name>A0A2A5RZM9_9LACT</name>
<dbReference type="InterPro" id="IPR043148">
    <property type="entry name" value="TagF_C"/>
</dbReference>
<dbReference type="STRING" id="1348632.GCA_001591745_00875"/>
<dbReference type="PANTHER" id="PTHR37316:SF3">
    <property type="entry name" value="TEICHOIC ACID GLYCEROL-PHOSPHATE TRANSFERASE"/>
    <property type="match status" value="1"/>
</dbReference>
<keyword evidence="3" id="KW-1003">Cell membrane</keyword>
<dbReference type="RefSeq" id="WP_068162087.1">
    <property type="nucleotide sequence ID" value="NZ_JXJX01000007.1"/>
</dbReference>
<dbReference type="SUPFAM" id="SSF53756">
    <property type="entry name" value="UDP-Glycosyltransferase/glycogen phosphorylase"/>
    <property type="match status" value="2"/>
</dbReference>
<dbReference type="EMBL" id="JXJX01000007">
    <property type="protein sequence ID" value="PCS06640.1"/>
    <property type="molecule type" value="Genomic_DNA"/>
</dbReference>
<dbReference type="InterPro" id="IPR043149">
    <property type="entry name" value="TagF_N"/>
</dbReference>
<comment type="similarity">
    <text evidence="2">Belongs to the CDP-glycerol glycerophosphotransferase family.</text>
</comment>
<keyword evidence="9" id="KW-1185">Reference proteome</keyword>
<dbReference type="Gene3D" id="3.40.50.11820">
    <property type="match status" value="1"/>
</dbReference>
<dbReference type="Proteomes" id="UP000242246">
    <property type="component" value="Unassembled WGS sequence"/>
</dbReference>
<dbReference type="GO" id="GO:0019350">
    <property type="term" value="P:teichoic acid biosynthetic process"/>
    <property type="evidence" value="ECO:0007669"/>
    <property type="project" value="UniProtKB-KW"/>
</dbReference>
<dbReference type="GO" id="GO:0047355">
    <property type="term" value="F:CDP-glycerol glycerophosphotransferase activity"/>
    <property type="evidence" value="ECO:0007669"/>
    <property type="project" value="InterPro"/>
</dbReference>
<evidence type="ECO:0000256" key="4">
    <source>
        <dbReference type="ARBA" id="ARBA00022679"/>
    </source>
</evidence>
<evidence type="ECO:0000313" key="9">
    <source>
        <dbReference type="Proteomes" id="UP000242246"/>
    </source>
</evidence>
<dbReference type="InterPro" id="IPR001296">
    <property type="entry name" value="Glyco_trans_1"/>
</dbReference>
<dbReference type="AlphaFoldDB" id="A0A2A5RZM9"/>
<dbReference type="GO" id="GO:0005886">
    <property type="term" value="C:plasma membrane"/>
    <property type="evidence" value="ECO:0007669"/>
    <property type="project" value="UniProtKB-SubCell"/>
</dbReference>
<evidence type="ECO:0000313" key="8">
    <source>
        <dbReference type="EMBL" id="PCS06640.1"/>
    </source>
</evidence>
<dbReference type="OrthoDB" id="9804196at2"/>
<feature type="domain" description="Glycosyl transferase family 1" evidence="7">
    <location>
        <begin position="906"/>
        <end position="1052"/>
    </location>
</feature>
<dbReference type="Pfam" id="PF00534">
    <property type="entry name" value="Glycos_transf_1"/>
    <property type="match status" value="1"/>
</dbReference>
<dbReference type="InterPro" id="IPR051612">
    <property type="entry name" value="Teichoic_Acid_Biosynth"/>
</dbReference>
<dbReference type="Gene3D" id="3.40.50.2000">
    <property type="entry name" value="Glycogen Phosphorylase B"/>
    <property type="match status" value="1"/>
</dbReference>
<dbReference type="Pfam" id="PF04464">
    <property type="entry name" value="Glyphos_transf"/>
    <property type="match status" value="1"/>
</dbReference>
<dbReference type="PANTHER" id="PTHR37316">
    <property type="entry name" value="TEICHOIC ACID GLYCEROL-PHOSPHATE PRIMASE"/>
    <property type="match status" value="1"/>
</dbReference>
<keyword evidence="5" id="KW-0777">Teichoic acid biosynthesis</keyword>
<dbReference type="Gene3D" id="3.40.50.12580">
    <property type="match status" value="1"/>
</dbReference>
<evidence type="ECO:0000256" key="2">
    <source>
        <dbReference type="ARBA" id="ARBA00010488"/>
    </source>
</evidence>
<protein>
    <recommendedName>
        <fullName evidence="7">Glycosyl transferase family 1 domain-containing protein</fullName>
    </recommendedName>
</protein>
<organism evidence="8 9">
    <name type="scientific">Pseudolactococcus plantarum</name>
    <dbReference type="NCBI Taxonomy" id="1365"/>
    <lineage>
        <taxon>Bacteria</taxon>
        <taxon>Bacillati</taxon>
        <taxon>Bacillota</taxon>
        <taxon>Bacilli</taxon>
        <taxon>Lactobacillales</taxon>
        <taxon>Streptococcaceae</taxon>
        <taxon>Pseudolactococcus</taxon>
    </lineage>
</organism>
<dbReference type="InterPro" id="IPR007554">
    <property type="entry name" value="Glycerophosphate_synth"/>
</dbReference>
<evidence type="ECO:0000256" key="3">
    <source>
        <dbReference type="ARBA" id="ARBA00022475"/>
    </source>
</evidence>
<comment type="caution">
    <text evidence="8">The sequence shown here is derived from an EMBL/GenBank/DDBJ whole genome shotgun (WGS) entry which is preliminary data.</text>
</comment>
<comment type="subcellular location">
    <subcellularLocation>
        <location evidence="1">Cell membrane</location>
        <topology evidence="1">Peripheral membrane protein</topology>
    </subcellularLocation>
</comment>
<evidence type="ECO:0000256" key="1">
    <source>
        <dbReference type="ARBA" id="ARBA00004202"/>
    </source>
</evidence>
<dbReference type="GO" id="GO:0016757">
    <property type="term" value="F:glycosyltransferase activity"/>
    <property type="evidence" value="ECO:0007669"/>
    <property type="project" value="InterPro"/>
</dbReference>
<evidence type="ECO:0000256" key="5">
    <source>
        <dbReference type="ARBA" id="ARBA00022944"/>
    </source>
</evidence>
<evidence type="ECO:0000256" key="6">
    <source>
        <dbReference type="ARBA" id="ARBA00023136"/>
    </source>
</evidence>